<keyword evidence="2 8" id="KW-1277">Toxin-antitoxin system</keyword>
<keyword evidence="5 8" id="KW-0378">Hydrolase</keyword>
<accession>A0ABZ1C5E7</accession>
<dbReference type="Gene3D" id="3.40.50.1010">
    <property type="entry name" value="5'-nuclease"/>
    <property type="match status" value="1"/>
</dbReference>
<dbReference type="PANTHER" id="PTHR33653">
    <property type="entry name" value="RIBONUCLEASE VAPC2"/>
    <property type="match status" value="1"/>
</dbReference>
<evidence type="ECO:0000256" key="7">
    <source>
        <dbReference type="ARBA" id="ARBA00038093"/>
    </source>
</evidence>
<comment type="cofactor">
    <cofactor evidence="1 8">
        <name>Mg(2+)</name>
        <dbReference type="ChEBI" id="CHEBI:18420"/>
    </cofactor>
</comment>
<evidence type="ECO:0000313" key="11">
    <source>
        <dbReference type="Proteomes" id="UP000738431"/>
    </source>
</evidence>
<organism evidence="10 11">
    <name type="scientific">Actomonas aquatica</name>
    <dbReference type="NCBI Taxonomy" id="2866162"/>
    <lineage>
        <taxon>Bacteria</taxon>
        <taxon>Pseudomonadati</taxon>
        <taxon>Verrucomicrobiota</taxon>
        <taxon>Opitutia</taxon>
        <taxon>Opitutales</taxon>
        <taxon>Opitutaceae</taxon>
        <taxon>Actomonas</taxon>
    </lineage>
</organism>
<sequence length="130" mass="14896">MAELVLIDSSYFIRLAREYRQSFAALDQFSSRYDFAINGVVWVEVIRGRSDPFVRKHYEERFATLRFLNPTPSTWQRAARLAWDLDRHGAVIPATDITIAATALDYGAAVLTFDRHFNQVPGLTVFNDLP</sequence>
<evidence type="ECO:0000256" key="1">
    <source>
        <dbReference type="ARBA" id="ARBA00001946"/>
    </source>
</evidence>
<evidence type="ECO:0000256" key="8">
    <source>
        <dbReference type="HAMAP-Rule" id="MF_00265"/>
    </source>
</evidence>
<dbReference type="HAMAP" id="MF_00265">
    <property type="entry name" value="VapC_Nob1"/>
    <property type="match status" value="1"/>
</dbReference>
<evidence type="ECO:0000256" key="3">
    <source>
        <dbReference type="ARBA" id="ARBA00022722"/>
    </source>
</evidence>
<evidence type="ECO:0000256" key="4">
    <source>
        <dbReference type="ARBA" id="ARBA00022723"/>
    </source>
</evidence>
<dbReference type="EMBL" id="CP139781">
    <property type="protein sequence ID" value="WRQ86954.1"/>
    <property type="molecule type" value="Genomic_DNA"/>
</dbReference>
<evidence type="ECO:0000256" key="2">
    <source>
        <dbReference type="ARBA" id="ARBA00022649"/>
    </source>
</evidence>
<dbReference type="Pfam" id="PF01850">
    <property type="entry name" value="PIN"/>
    <property type="match status" value="1"/>
</dbReference>
<keyword evidence="8" id="KW-0800">Toxin</keyword>
<protein>
    <recommendedName>
        <fullName evidence="8">Ribonuclease VapC</fullName>
        <shortName evidence="8">RNase VapC</shortName>
        <ecNumber evidence="8">3.1.-.-</ecNumber>
    </recommendedName>
    <alternativeName>
        <fullName evidence="8">Toxin VapC</fullName>
    </alternativeName>
</protein>
<evidence type="ECO:0000256" key="5">
    <source>
        <dbReference type="ARBA" id="ARBA00022801"/>
    </source>
</evidence>
<dbReference type="RefSeq" id="WP_221030789.1">
    <property type="nucleotide sequence ID" value="NZ_CP139781.1"/>
</dbReference>
<reference evidence="10 11" key="1">
    <citation type="submission" date="2021-08" db="EMBL/GenBank/DDBJ databases">
        <authorList>
            <person name="Zhang D."/>
            <person name="Zhang A."/>
            <person name="Wang L."/>
        </authorList>
    </citation>
    <scope>NUCLEOTIDE SEQUENCE [LARGE SCALE GENOMIC DNA]</scope>
    <source>
        <strain evidence="10 11">WL0086</strain>
    </source>
</reference>
<feature type="binding site" evidence="8">
    <location>
        <position position="96"/>
    </location>
    <ligand>
        <name>Mg(2+)</name>
        <dbReference type="ChEBI" id="CHEBI:18420"/>
    </ligand>
</feature>
<feature type="domain" description="PIN" evidence="9">
    <location>
        <begin position="5"/>
        <end position="122"/>
    </location>
</feature>
<proteinExistence type="inferred from homology"/>
<reference evidence="10 11" key="2">
    <citation type="submission" date="2023-12" db="EMBL/GenBank/DDBJ databases">
        <title>Description of an unclassified Opitutus bacterium of Verrucomicrobiota.</title>
        <authorList>
            <person name="Zhang D.-F."/>
        </authorList>
    </citation>
    <scope>NUCLEOTIDE SEQUENCE [LARGE SCALE GENOMIC DNA]</scope>
    <source>
        <strain evidence="10 11">WL0086</strain>
    </source>
</reference>
<evidence type="ECO:0000313" key="10">
    <source>
        <dbReference type="EMBL" id="WRQ86954.1"/>
    </source>
</evidence>
<dbReference type="InterPro" id="IPR002716">
    <property type="entry name" value="PIN_dom"/>
</dbReference>
<gene>
    <name evidence="8" type="primary">vapC</name>
    <name evidence="10" type="ORF">K1X11_019240</name>
</gene>
<name>A0ABZ1C5E7_9BACT</name>
<evidence type="ECO:0000259" key="9">
    <source>
        <dbReference type="Pfam" id="PF01850"/>
    </source>
</evidence>
<dbReference type="EC" id="3.1.-.-" evidence="8"/>
<dbReference type="InterPro" id="IPR050556">
    <property type="entry name" value="Type_II_TA_system_RNase"/>
</dbReference>
<dbReference type="InterPro" id="IPR029060">
    <property type="entry name" value="PIN-like_dom_sf"/>
</dbReference>
<feature type="binding site" evidence="8">
    <location>
        <position position="8"/>
    </location>
    <ligand>
        <name>Mg(2+)</name>
        <dbReference type="ChEBI" id="CHEBI:18420"/>
    </ligand>
</feature>
<keyword evidence="4 8" id="KW-0479">Metal-binding</keyword>
<dbReference type="PANTHER" id="PTHR33653:SF1">
    <property type="entry name" value="RIBONUCLEASE VAPC2"/>
    <property type="match status" value="1"/>
</dbReference>
<keyword evidence="3 8" id="KW-0540">Nuclease</keyword>
<dbReference type="SUPFAM" id="SSF88723">
    <property type="entry name" value="PIN domain-like"/>
    <property type="match status" value="1"/>
</dbReference>
<dbReference type="InterPro" id="IPR022907">
    <property type="entry name" value="VapC_family"/>
</dbReference>
<evidence type="ECO:0000256" key="6">
    <source>
        <dbReference type="ARBA" id="ARBA00022842"/>
    </source>
</evidence>
<comment type="function">
    <text evidence="8">Toxic component of a toxin-antitoxin (TA) system. An RNase.</text>
</comment>
<keyword evidence="11" id="KW-1185">Reference proteome</keyword>
<comment type="similarity">
    <text evidence="7 8">Belongs to the PINc/VapC protein family.</text>
</comment>
<dbReference type="Proteomes" id="UP000738431">
    <property type="component" value="Chromosome"/>
</dbReference>
<keyword evidence="6 8" id="KW-0460">Magnesium</keyword>